<dbReference type="InterPro" id="IPR013493">
    <property type="entry name" value="CHP02677"/>
</dbReference>
<dbReference type="RefSeq" id="WP_288186064.1">
    <property type="nucleotide sequence ID" value="NZ_LT608335.1"/>
</dbReference>
<name>A0A212M1L3_9FIRM</name>
<reference evidence="1" key="1">
    <citation type="submission" date="2016-08" db="EMBL/GenBank/DDBJ databases">
        <authorList>
            <person name="Seilhamer J.J."/>
        </authorList>
    </citation>
    <scope>NUCLEOTIDE SEQUENCE</scope>
    <source>
        <strain evidence="1">86</strain>
    </source>
</reference>
<gene>
    <name evidence="1" type="ORF">KL86SPO_70560</name>
</gene>
<sequence>MYEQRLKPITEAAYLTAENAWRYRSILRFFYVQHEKLKHYLYPEDIYAYLKQDPYFSEYTEDQLQSDLKQLSDWKNIIPRQETGRVATIEDFKKKKFRYQCTPYTIEMERMVERLLELGQSFGGSLEATLFDRLLAALRRFAEEAGNSDGAQINQAWEDVYSYFRKIVENASDYIAYLKSEKVEERMMNEAFLAYKDAFAEYIRRFILGLQHASYNIETLLKQITPGQFTLAAEKIADYQLSIPRLEEKTDRLQLIERCQDQWTSLNEWFFGTSGHDSELLSLERETTETIRRITRFAQRLGERQHAVRSRYRDYLYLAAWFDRLENIRTAHELSAVLFGTAGIRHIYAEPAESEDMYSLIWDNPPTTITVKPSVSTYREKLKPGAVVSRTAEKAAARAEYIKEKALEQALIDRLIEGNRIVIAALGEQVPFIRKTLLNWIGKCMASPTHTTKTETGRQIRLIRLSDRQITLTCPDGKLTLPDLAIEFLA</sequence>
<evidence type="ECO:0000313" key="1">
    <source>
        <dbReference type="EMBL" id="SCM83702.1"/>
    </source>
</evidence>
<protein>
    <recommendedName>
        <fullName evidence="2">TIGR02677 family protein</fullName>
    </recommendedName>
</protein>
<evidence type="ECO:0008006" key="2">
    <source>
        <dbReference type="Google" id="ProtNLM"/>
    </source>
</evidence>
<proteinExistence type="predicted"/>
<dbReference type="NCBIfam" id="TIGR02677">
    <property type="entry name" value="TIGR02677 family protein"/>
    <property type="match status" value="1"/>
</dbReference>
<dbReference type="AlphaFoldDB" id="A0A212M1L3"/>
<accession>A0A212M1L3</accession>
<dbReference type="Pfam" id="PF09660">
    <property type="entry name" value="DUF2397"/>
    <property type="match status" value="1"/>
</dbReference>
<organism evidence="1">
    <name type="scientific">uncultured Sporomusa sp</name>
    <dbReference type="NCBI Taxonomy" id="307249"/>
    <lineage>
        <taxon>Bacteria</taxon>
        <taxon>Bacillati</taxon>
        <taxon>Bacillota</taxon>
        <taxon>Negativicutes</taxon>
        <taxon>Selenomonadales</taxon>
        <taxon>Sporomusaceae</taxon>
        <taxon>Sporomusa</taxon>
        <taxon>environmental samples</taxon>
    </lineage>
</organism>
<dbReference type="EMBL" id="FMJE01000007">
    <property type="protein sequence ID" value="SCM83702.1"/>
    <property type="molecule type" value="Genomic_DNA"/>
</dbReference>